<evidence type="ECO:0000313" key="2">
    <source>
        <dbReference type="Proteomes" id="UP001589619"/>
    </source>
</evidence>
<reference evidence="1 2" key="1">
    <citation type="submission" date="2024-09" db="EMBL/GenBank/DDBJ databases">
        <authorList>
            <person name="Sun Q."/>
            <person name="Mori K."/>
        </authorList>
    </citation>
    <scope>NUCLEOTIDE SEQUENCE [LARGE SCALE GENOMIC DNA]</scope>
    <source>
        <strain evidence="1 2">JCM 12520</strain>
    </source>
</reference>
<dbReference type="Gene3D" id="2.60.120.620">
    <property type="entry name" value="q2cbj1_9rhob like domain"/>
    <property type="match status" value="1"/>
</dbReference>
<dbReference type="Pfam" id="PF05721">
    <property type="entry name" value="PhyH"/>
    <property type="match status" value="1"/>
</dbReference>
<dbReference type="PANTHER" id="PTHR20883:SF48">
    <property type="entry name" value="ECTOINE DIOXYGENASE"/>
    <property type="match status" value="1"/>
</dbReference>
<protein>
    <submittedName>
        <fullName evidence="1">Phytanoyl-CoA dioxygenase family protein</fullName>
    </submittedName>
</protein>
<dbReference type="RefSeq" id="WP_344910986.1">
    <property type="nucleotide sequence ID" value="NZ_BAAAYO010000010.1"/>
</dbReference>
<gene>
    <name evidence="1" type="ORF">ACFFNY_11520</name>
</gene>
<name>A0ABV5VV97_9BACL</name>
<accession>A0ABV5VV97</accession>
<dbReference type="GO" id="GO:0051213">
    <property type="term" value="F:dioxygenase activity"/>
    <property type="evidence" value="ECO:0007669"/>
    <property type="project" value="UniProtKB-KW"/>
</dbReference>
<proteinExistence type="predicted"/>
<keyword evidence="2" id="KW-1185">Reference proteome</keyword>
<keyword evidence="1" id="KW-0223">Dioxygenase</keyword>
<dbReference type="SUPFAM" id="SSF51197">
    <property type="entry name" value="Clavaminate synthase-like"/>
    <property type="match status" value="1"/>
</dbReference>
<keyword evidence="1" id="KW-0560">Oxidoreductase</keyword>
<dbReference type="InterPro" id="IPR008775">
    <property type="entry name" value="Phytyl_CoA_dOase-like"/>
</dbReference>
<sequence length="255" mass="28949">MSTILSYEQLEQYGRDGYLVLRGVFTREEAALWRAECERLLSLSDIVDPLNIRVGFRQVGEESAVERFDPLVDISPVFAGLVKDERILTPLRDIYLDEPLLFKDKLVFKLPGMSGYTMHQDGAWWQGFPIQGLISVMVAIDGASGENGGLELFPGYHDRLRSAAGELRNMNEAEIAEIDLAKGELVETEPGDIILFHSLAPHRSGSNTANYSRKQLYLTYSPSRNGQLYQAHYQHFHRYGARGKKEETVQQSYFR</sequence>
<dbReference type="PANTHER" id="PTHR20883">
    <property type="entry name" value="PHYTANOYL-COA DIOXYGENASE DOMAIN CONTAINING 1"/>
    <property type="match status" value="1"/>
</dbReference>
<evidence type="ECO:0000313" key="1">
    <source>
        <dbReference type="EMBL" id="MFB9752185.1"/>
    </source>
</evidence>
<organism evidence="1 2">
    <name type="scientific">Paenibacillus hodogayensis</name>
    <dbReference type="NCBI Taxonomy" id="279208"/>
    <lineage>
        <taxon>Bacteria</taxon>
        <taxon>Bacillati</taxon>
        <taxon>Bacillota</taxon>
        <taxon>Bacilli</taxon>
        <taxon>Bacillales</taxon>
        <taxon>Paenibacillaceae</taxon>
        <taxon>Paenibacillus</taxon>
    </lineage>
</organism>
<dbReference type="Proteomes" id="UP001589619">
    <property type="component" value="Unassembled WGS sequence"/>
</dbReference>
<dbReference type="EMBL" id="JBHMAG010000009">
    <property type="protein sequence ID" value="MFB9752185.1"/>
    <property type="molecule type" value="Genomic_DNA"/>
</dbReference>
<comment type="caution">
    <text evidence="1">The sequence shown here is derived from an EMBL/GenBank/DDBJ whole genome shotgun (WGS) entry which is preliminary data.</text>
</comment>